<dbReference type="AlphaFoldDB" id="A0AA38J0S9"/>
<evidence type="ECO:0000256" key="4">
    <source>
        <dbReference type="ARBA" id="ARBA00022692"/>
    </source>
</evidence>
<dbReference type="PANTHER" id="PTHR21137:SF35">
    <property type="entry name" value="ODORANT RECEPTOR 19A-RELATED"/>
    <property type="match status" value="1"/>
</dbReference>
<reference evidence="11" key="1">
    <citation type="journal article" date="2023" name="G3 (Bethesda)">
        <title>Whole genome assemblies of Zophobas morio and Tenebrio molitor.</title>
        <authorList>
            <person name="Kaur S."/>
            <person name="Stinson S.A."/>
            <person name="diCenzo G.C."/>
        </authorList>
    </citation>
    <scope>NUCLEOTIDE SEQUENCE</scope>
    <source>
        <strain evidence="11">QUZm001</strain>
    </source>
</reference>
<dbReference type="GO" id="GO:0005886">
    <property type="term" value="C:plasma membrane"/>
    <property type="evidence" value="ECO:0007669"/>
    <property type="project" value="UniProtKB-SubCell"/>
</dbReference>
<gene>
    <name evidence="11" type="ORF">Zmor_000454</name>
</gene>
<keyword evidence="9 10" id="KW-0807">Transducer</keyword>
<keyword evidence="6 10" id="KW-1133">Transmembrane helix</keyword>
<proteinExistence type="inferred from homology"/>
<keyword evidence="2" id="KW-1003">Cell membrane</keyword>
<feature type="transmembrane region" description="Helical" evidence="10">
    <location>
        <begin position="353"/>
        <end position="375"/>
    </location>
</feature>
<feature type="transmembrane region" description="Helical" evidence="10">
    <location>
        <begin position="250"/>
        <end position="275"/>
    </location>
</feature>
<evidence type="ECO:0000313" key="12">
    <source>
        <dbReference type="Proteomes" id="UP001168821"/>
    </source>
</evidence>
<evidence type="ECO:0000256" key="10">
    <source>
        <dbReference type="RuleBase" id="RU351113"/>
    </source>
</evidence>
<dbReference type="InterPro" id="IPR004117">
    <property type="entry name" value="7tm6_olfct_rcpt"/>
</dbReference>
<dbReference type="GO" id="GO:0007165">
    <property type="term" value="P:signal transduction"/>
    <property type="evidence" value="ECO:0007669"/>
    <property type="project" value="UniProtKB-KW"/>
</dbReference>
<evidence type="ECO:0000256" key="9">
    <source>
        <dbReference type="ARBA" id="ARBA00023224"/>
    </source>
</evidence>
<dbReference type="Proteomes" id="UP001168821">
    <property type="component" value="Unassembled WGS sequence"/>
</dbReference>
<dbReference type="GO" id="GO:0004984">
    <property type="term" value="F:olfactory receptor activity"/>
    <property type="evidence" value="ECO:0007669"/>
    <property type="project" value="InterPro"/>
</dbReference>
<feature type="transmembrane region" description="Helical" evidence="10">
    <location>
        <begin position="161"/>
        <end position="184"/>
    </location>
</feature>
<keyword evidence="4 10" id="KW-0812">Transmembrane</keyword>
<protein>
    <recommendedName>
        <fullName evidence="10">Odorant receptor</fullName>
    </recommendedName>
</protein>
<evidence type="ECO:0000256" key="3">
    <source>
        <dbReference type="ARBA" id="ARBA00022606"/>
    </source>
</evidence>
<dbReference type="EMBL" id="JALNTZ010000001">
    <property type="protein sequence ID" value="KAJ3664921.1"/>
    <property type="molecule type" value="Genomic_DNA"/>
</dbReference>
<feature type="transmembrane region" description="Helical" evidence="10">
    <location>
        <begin position="67"/>
        <end position="87"/>
    </location>
</feature>
<comment type="similarity">
    <text evidence="10">Belongs to the insect chemoreceptor superfamily. Heteromeric odorant receptor channel (TC 1.A.69) family.</text>
</comment>
<evidence type="ECO:0000256" key="1">
    <source>
        <dbReference type="ARBA" id="ARBA00004651"/>
    </source>
</evidence>
<comment type="caution">
    <text evidence="11">The sequence shown here is derived from an EMBL/GenBank/DDBJ whole genome shotgun (WGS) entry which is preliminary data.</text>
</comment>
<keyword evidence="12" id="KW-1185">Reference proteome</keyword>
<dbReference type="GO" id="GO:0005549">
    <property type="term" value="F:odorant binding"/>
    <property type="evidence" value="ECO:0007669"/>
    <property type="project" value="InterPro"/>
</dbReference>
<comment type="subcellular location">
    <subcellularLocation>
        <location evidence="1 10">Cell membrane</location>
        <topology evidence="1 10">Multi-pass membrane protein</topology>
    </subcellularLocation>
</comment>
<sequence>MFYDSDDCLWLFRLLSIDMCQFKPIKFLLKLAFYAVVVLTGIQTVMFLKKSETYYFLKYQPVYFGSFFILVTIYAASNAGELALAFIRQLEPWPINRLGHVLERRIKRQSTYFNILLIVISVVSLISGILHALPIEDDEEIFYTLAFFQEYFPRWQQYLCFIYRMGFVFLSIVLPAPFLIFMYVGCHSQYQICMLVHVLKTINEVNHTEESSLLLDKNYQEKTKNLLKFCIKRHCQLTNVGREAMNALQILAILFSITTAIFFICMIVFLFSFQGSFEGRYLRLATLIFPAGVIFLHEFFLGQGIENLSTLGFEVLLQSSWYHWNKENKMIYLTFLTNCKNPYKLQFSHSLSIGYELAVSILKSVYSVLSVLGYWNR</sequence>
<keyword evidence="5 10" id="KW-0552">Olfaction</keyword>
<evidence type="ECO:0000256" key="7">
    <source>
        <dbReference type="ARBA" id="ARBA00023136"/>
    </source>
</evidence>
<evidence type="ECO:0000313" key="11">
    <source>
        <dbReference type="EMBL" id="KAJ3664921.1"/>
    </source>
</evidence>
<dbReference type="PANTHER" id="PTHR21137">
    <property type="entry name" value="ODORANT RECEPTOR"/>
    <property type="match status" value="1"/>
</dbReference>
<organism evidence="11 12">
    <name type="scientific">Zophobas morio</name>
    <dbReference type="NCBI Taxonomy" id="2755281"/>
    <lineage>
        <taxon>Eukaryota</taxon>
        <taxon>Metazoa</taxon>
        <taxon>Ecdysozoa</taxon>
        <taxon>Arthropoda</taxon>
        <taxon>Hexapoda</taxon>
        <taxon>Insecta</taxon>
        <taxon>Pterygota</taxon>
        <taxon>Neoptera</taxon>
        <taxon>Endopterygota</taxon>
        <taxon>Coleoptera</taxon>
        <taxon>Polyphaga</taxon>
        <taxon>Cucujiformia</taxon>
        <taxon>Tenebrionidae</taxon>
        <taxon>Zophobas</taxon>
    </lineage>
</organism>
<keyword evidence="7 10" id="KW-0472">Membrane</keyword>
<evidence type="ECO:0000256" key="2">
    <source>
        <dbReference type="ARBA" id="ARBA00022475"/>
    </source>
</evidence>
<evidence type="ECO:0000256" key="6">
    <source>
        <dbReference type="ARBA" id="ARBA00022989"/>
    </source>
</evidence>
<evidence type="ECO:0000256" key="8">
    <source>
        <dbReference type="ARBA" id="ARBA00023170"/>
    </source>
</evidence>
<keyword evidence="8 10" id="KW-0675">Receptor</keyword>
<comment type="caution">
    <text evidence="10">Lacks conserved residue(s) required for the propagation of feature annotation.</text>
</comment>
<accession>A0AA38J0S9</accession>
<evidence type="ECO:0000256" key="5">
    <source>
        <dbReference type="ARBA" id="ARBA00022725"/>
    </source>
</evidence>
<name>A0AA38J0S9_9CUCU</name>
<feature type="transmembrane region" description="Helical" evidence="10">
    <location>
        <begin position="27"/>
        <end position="47"/>
    </location>
</feature>
<feature type="transmembrane region" description="Helical" evidence="10">
    <location>
        <begin position="112"/>
        <end position="133"/>
    </location>
</feature>
<keyword evidence="3 10" id="KW-0716">Sensory transduction</keyword>